<reference evidence="5" key="1">
    <citation type="submission" date="2023-06" db="EMBL/GenBank/DDBJ databases">
        <title>Multi-omics analyses reveal the molecular pathogenesis toolkit of Lasiodiplodia hormozganensis, a cross-kingdom pathogen.</title>
        <authorList>
            <person name="Felix C."/>
            <person name="Meneses R."/>
            <person name="Goncalves M.F.M."/>
            <person name="Tilleman L."/>
            <person name="Duarte A.S."/>
            <person name="Jorrin-Novo J.V."/>
            <person name="Van De Peer Y."/>
            <person name="Deforce D."/>
            <person name="Van Nieuwerburgh F."/>
            <person name="Esteves A.C."/>
            <person name="Alves A."/>
        </authorList>
    </citation>
    <scope>NUCLEOTIDE SEQUENCE</scope>
    <source>
        <strain evidence="5">CBS 339.90</strain>
    </source>
</reference>
<feature type="repeat" description="ANK" evidence="3">
    <location>
        <begin position="1873"/>
        <end position="1905"/>
    </location>
</feature>
<evidence type="ECO:0000256" key="3">
    <source>
        <dbReference type="PROSITE-ProRule" id="PRU00023"/>
    </source>
</evidence>
<feature type="repeat" description="ANK" evidence="3">
    <location>
        <begin position="1840"/>
        <end position="1872"/>
    </location>
</feature>
<gene>
    <name evidence="5" type="primary">ANK1</name>
    <name evidence="5" type="ORF">DIS24_g9123</name>
</gene>
<accession>A0AA40CLZ2</accession>
<evidence type="ECO:0000256" key="4">
    <source>
        <dbReference type="SAM" id="MobiDB-lite"/>
    </source>
</evidence>
<dbReference type="Pfam" id="PF00023">
    <property type="entry name" value="Ank"/>
    <property type="match status" value="1"/>
</dbReference>
<feature type="repeat" description="ANK" evidence="3">
    <location>
        <begin position="1807"/>
        <end position="1839"/>
    </location>
</feature>
<feature type="repeat" description="ANK" evidence="3">
    <location>
        <begin position="1711"/>
        <end position="1743"/>
    </location>
</feature>
<dbReference type="InterPro" id="IPR036770">
    <property type="entry name" value="Ankyrin_rpt-contain_sf"/>
</dbReference>
<sequence>METTTVDDSESRTDTPKFLWQRALGQADDDLRKTLLATKTNRRDVLKAVRKVVQEKRCQSLWKRWTYETAEKDVVIVRDLLEKILCWLDLIQANARLNPQCFSEDLQAAWRLTWSPFRFLLRKTAEDAQAFGEMVNGLACALHILVRYLALEAERPSQAIKDTSSSDGAILSVYHAVYDILAHYIRSDDKGTGAEVDTHQLREKLLQADSNAQAAIGQTNIPTEALYLRSAAPETIHEVRIPDELGSSLRQWGIPALLEAGEDKYTPDTRCELLESESFRSWWESSTSSILSLCGAVGICQAARKLLAGSSTSAPVAYIDCSKLSSALEILQHVVASFTLANDEKCCDVLVTEWHIKQAESQQHGSTTGPLSLQDCLRITLDMSAANPMTILLDGVLDTDDEKLSDSLIEVVDKSENVVKVLLVTEHDIPLLGCERSSPAAANFHIRNAKAQPSWKDLEATTPPSVYHLAEAKQQATLHDAIKSGDIASVVSLIHHTPRVAADPKDALSTAVLHNHTDILTYLLNALPPTSSNDALASALLVAALTNHTRCARTLLSHHGIDRTAKDTALRAAATRGHARTIKQLLAYYYAENTAAATVAATAAAAAALPFAAQHGHTGAVHALLDVAAAAGNINATIQLAAAGGHADVVELLLLSRGGGVRPALLKSFMNIDGAALSSMMAPLPPPFRMAHESKWDSLLRCTSPGWSDRRRAGMRGRRRCVVNEGSEDEEKKKGAAAAATTTTQTERILAAMLGGDDLSSVEKQLARGDGGDVVAAVVGPLLYAQRWSRTTTRGRQLLPGRENWWPLQRRRQLHALEVAAAAGREAVVGLFLRRREELDIQAEHVGRAFAAAAANGHVRILQQLLPLLGGAETTADALEGAVRNGHAETVEFLLEYGAAHGRAEQDVRIVLENIASGDGATFVLKLLQLAQERDSEAKLNELRQKALCVAAEHGSVLVLDSILSSGVALENGSFAKVMYAACRPGHTAAALALINSEARKLLESDDIEDCLLVAAREGHAELAQCLLPHLNLEKVTEVLTRCIEAAAGNDHLACTQVLMAALTEEEDCIRAARCAFATAAQSGHADMVRFLLERGADPEKESMTHAMKECVNRFTLHSPRFPCSRVPSGDGWKKGSEVGTRATVRTLLEHGADANAESVLHTAAQNCPVEVVEWLIEHGADVKAAATGPNSVFVAVAGRELDSLAVMELLLRAGGQLEPSGESIHPVLAKALEFFDGNIEPYRYRGTLKDPDGRFELAESIRYVLEQGPGAMIRRTLQLLPAEKAADPRYGLLLQMAAADNDTSLAELLLARGVVDVNAAGFYYGTALQAAARHDHAVMVSLLLAAGADVNVLQGRYHTPLRAAAAGGHTDIVRTLLSHGADVALSFAEDTDNLRTFALPAASTLRLAVERGHFAAAKLLLDAAATDDNNATTTDQQRKSPHEQPQPLLIVAAARNDVRMVELLVAAGASDVNVRGQQMRDGGFRTDGDVSALHAACAQGHVDAVRALLRLGADVDAVVQFETRRPQADRNRNVSQPTTTVVANRRETRSPLAAAMRIYSARKQAAPVVRELVRAGADVNKPSGHLGHTPLCEAAILADVGVVEVLVEAGAALYVRGARDNPLGKACAYGRLDVVEYLMEKICETDIERAACADGLRRAVEMKQYKAIELLLEFMPADQETLLSVVMAGLPSLVRMVLEAGVHVDARDERGRTALLAAAYTGNPAVVRMLLERGASVRMKTRLGGSPVTEAFRRAVWDVPFSRDLSSFEEVIRLLVEGGADVEDEGPREEANGRKKLAPPRSGIRKTGSALQLAAHLGSEKTVALLLDNGADVNRKCGSLEAPLLVAVEKDHSVIVQLLLERGADCRQVSEKQDTPLHLACRKGSGPCMRLLIRHGADPNARGADHATPLTLAIKAVRFKPPNPSKKETFLDVFLKEAPGVRVTEADLLAAAETLYYRADLRLLLDHFVKDIPVSEAVIVAVLKRNVRGNLSEEDRSLLRDLLDHANGIGITAAMVQSTHDADTLDFLLTQCGQHRPVCAITPAVLEGCTDTATIYYLLQRDERLVPTQRAVCNLFSGIYGPTAAAAGTVVEQQQRRLLPPPLPRPEISRVRLLRLLWERNPRLSVSQSMLRGGARNADELAFLLAKAKEENNDLLLLQELVIDQDAIFEIVTWKGCCHADRLRVLLEFCPDLRLENATMARLLQNVRVDLSVWAVLLKSQPQLVVTEEVFPWMRLTKEWVELMRECGKDVVFTDKMRKRVERLLPSRSRAALKELVFSLERKERDGDEAVQRH</sequence>
<feature type="repeat" description="ANK" evidence="3">
    <location>
        <begin position="1489"/>
        <end position="1521"/>
    </location>
</feature>
<comment type="caution">
    <text evidence="5">The sequence shown here is derived from an EMBL/GenBank/DDBJ whole genome shotgun (WGS) entry which is preliminary data.</text>
</comment>
<dbReference type="InterPro" id="IPR002110">
    <property type="entry name" value="Ankyrin_rpt"/>
</dbReference>
<evidence type="ECO:0000313" key="6">
    <source>
        <dbReference type="Proteomes" id="UP001175001"/>
    </source>
</evidence>
<dbReference type="Gene3D" id="1.25.40.20">
    <property type="entry name" value="Ankyrin repeat-containing domain"/>
    <property type="match status" value="7"/>
</dbReference>
<proteinExistence type="predicted"/>
<feature type="repeat" description="ANK" evidence="3">
    <location>
        <begin position="1324"/>
        <end position="1356"/>
    </location>
</feature>
<dbReference type="Pfam" id="PF13606">
    <property type="entry name" value="Ank_3"/>
    <property type="match status" value="1"/>
</dbReference>
<keyword evidence="1" id="KW-0677">Repeat</keyword>
<feature type="repeat" description="ANK" evidence="3">
    <location>
        <begin position="1156"/>
        <end position="1188"/>
    </location>
</feature>
<dbReference type="Pfam" id="PF12796">
    <property type="entry name" value="Ank_2"/>
    <property type="match status" value="7"/>
</dbReference>
<keyword evidence="6" id="KW-1185">Reference proteome</keyword>
<dbReference type="PROSITE" id="PS50297">
    <property type="entry name" value="ANK_REP_REGION"/>
    <property type="match status" value="9"/>
</dbReference>
<dbReference type="SUPFAM" id="SSF48403">
    <property type="entry name" value="Ankyrin repeat"/>
    <property type="match status" value="4"/>
</dbReference>
<evidence type="ECO:0000313" key="5">
    <source>
        <dbReference type="EMBL" id="KAK0642338.1"/>
    </source>
</evidence>
<dbReference type="Proteomes" id="UP001175001">
    <property type="component" value="Unassembled WGS sequence"/>
</dbReference>
<feature type="repeat" description="ANK" evidence="3">
    <location>
        <begin position="1072"/>
        <end position="1104"/>
    </location>
</feature>
<dbReference type="PROSITE" id="PS50088">
    <property type="entry name" value="ANK_REPEAT"/>
    <property type="match status" value="10"/>
</dbReference>
<dbReference type="SMART" id="SM00248">
    <property type="entry name" value="ANK"/>
    <property type="match status" value="28"/>
</dbReference>
<dbReference type="PANTHER" id="PTHR24198:SF165">
    <property type="entry name" value="ANKYRIN REPEAT-CONTAINING PROTEIN-RELATED"/>
    <property type="match status" value="1"/>
</dbReference>
<keyword evidence="2 3" id="KW-0040">ANK repeat</keyword>
<feature type="repeat" description="ANK" evidence="3">
    <location>
        <begin position="1587"/>
        <end position="1619"/>
    </location>
</feature>
<dbReference type="EMBL" id="JAUJDW010000076">
    <property type="protein sequence ID" value="KAK0642338.1"/>
    <property type="molecule type" value="Genomic_DNA"/>
</dbReference>
<protein>
    <submittedName>
        <fullName evidence="5">Ankyrin-1</fullName>
    </submittedName>
</protein>
<dbReference type="GO" id="GO:0005737">
    <property type="term" value="C:cytoplasm"/>
    <property type="evidence" value="ECO:0007669"/>
    <property type="project" value="TreeGrafter"/>
</dbReference>
<organism evidence="5 6">
    <name type="scientific">Lasiodiplodia hormozganensis</name>
    <dbReference type="NCBI Taxonomy" id="869390"/>
    <lineage>
        <taxon>Eukaryota</taxon>
        <taxon>Fungi</taxon>
        <taxon>Dikarya</taxon>
        <taxon>Ascomycota</taxon>
        <taxon>Pezizomycotina</taxon>
        <taxon>Dothideomycetes</taxon>
        <taxon>Dothideomycetes incertae sedis</taxon>
        <taxon>Botryosphaeriales</taxon>
        <taxon>Botryosphaeriaceae</taxon>
        <taxon>Lasiodiplodia</taxon>
    </lineage>
</organism>
<feature type="region of interest" description="Disordered" evidence="4">
    <location>
        <begin position="1784"/>
        <end position="1805"/>
    </location>
</feature>
<feature type="region of interest" description="Disordered" evidence="4">
    <location>
        <begin position="723"/>
        <end position="742"/>
    </location>
</feature>
<name>A0AA40CLZ2_9PEZI</name>
<feature type="repeat" description="ANK" evidence="3">
    <location>
        <begin position="1357"/>
        <end position="1389"/>
    </location>
</feature>
<evidence type="ECO:0000256" key="1">
    <source>
        <dbReference type="ARBA" id="ARBA00022737"/>
    </source>
</evidence>
<dbReference type="PANTHER" id="PTHR24198">
    <property type="entry name" value="ANKYRIN REPEAT AND PROTEIN KINASE DOMAIN-CONTAINING PROTEIN"/>
    <property type="match status" value="1"/>
</dbReference>
<evidence type="ECO:0000256" key="2">
    <source>
        <dbReference type="ARBA" id="ARBA00023043"/>
    </source>
</evidence>